<reference evidence="2 3" key="1">
    <citation type="submission" date="2019-05" db="EMBL/GenBank/DDBJ databases">
        <title>Streptomyces sp. NEAU-C151, a novel actinomycete isolated from soil.</title>
        <authorList>
            <person name="Han L."/>
            <person name="Jiang H."/>
        </authorList>
    </citation>
    <scope>NUCLEOTIDE SEQUENCE [LARGE SCALE GENOMIC DNA]</scope>
    <source>
        <strain evidence="2 3">NEAU-C151</strain>
    </source>
</reference>
<dbReference type="RefSeq" id="WP_138045254.1">
    <property type="nucleotide sequence ID" value="NZ_VBZC01000012.1"/>
</dbReference>
<name>A0A5R9FXY2_9ACTN</name>
<proteinExistence type="predicted"/>
<evidence type="ECO:0000313" key="2">
    <source>
        <dbReference type="EMBL" id="TLS45663.1"/>
    </source>
</evidence>
<gene>
    <name evidence="2" type="ORF">FE633_12875</name>
</gene>
<organism evidence="2 3">
    <name type="scientific">Streptomyces montanus</name>
    <dbReference type="NCBI Taxonomy" id="2580423"/>
    <lineage>
        <taxon>Bacteria</taxon>
        <taxon>Bacillati</taxon>
        <taxon>Actinomycetota</taxon>
        <taxon>Actinomycetes</taxon>
        <taxon>Kitasatosporales</taxon>
        <taxon>Streptomycetaceae</taxon>
        <taxon>Streptomyces</taxon>
    </lineage>
</organism>
<sequence>MTKSGSDYLKRQAREIANATGRRFPDVLAELRRVPRTAPRQPSKELVLVCNGMAHPIDGGRCARAAGHQSLDGGWGWCSWGPNDAVNVWAGYYDAQSQAQREQEDARRAALTPEERAAEDAESEAAYWADMADAAREPYDPYDDKYQEMVWEAQDEERGEAEADRDDVGAPYVVSYLEA</sequence>
<dbReference type="EMBL" id="VBZC01000012">
    <property type="protein sequence ID" value="TLS45663.1"/>
    <property type="molecule type" value="Genomic_DNA"/>
</dbReference>
<accession>A0A5R9FXY2</accession>
<keyword evidence="3" id="KW-1185">Reference proteome</keyword>
<evidence type="ECO:0000256" key="1">
    <source>
        <dbReference type="SAM" id="MobiDB-lite"/>
    </source>
</evidence>
<feature type="region of interest" description="Disordered" evidence="1">
    <location>
        <begin position="150"/>
        <end position="170"/>
    </location>
</feature>
<evidence type="ECO:0000313" key="3">
    <source>
        <dbReference type="Proteomes" id="UP000305906"/>
    </source>
</evidence>
<protein>
    <submittedName>
        <fullName evidence="2">Uncharacterized protein</fullName>
    </submittedName>
</protein>
<dbReference type="Proteomes" id="UP000305906">
    <property type="component" value="Unassembled WGS sequence"/>
</dbReference>
<dbReference type="AlphaFoldDB" id="A0A5R9FXY2"/>
<comment type="caution">
    <text evidence="2">The sequence shown here is derived from an EMBL/GenBank/DDBJ whole genome shotgun (WGS) entry which is preliminary data.</text>
</comment>